<comment type="caution">
    <text evidence="2">The sequence shown here is derived from an EMBL/GenBank/DDBJ whole genome shotgun (WGS) entry which is preliminary data.</text>
</comment>
<gene>
    <name evidence="2" type="ORF">BST17_21860</name>
</gene>
<feature type="chain" id="PRO_5012393951" evidence="1">
    <location>
        <begin position="31"/>
        <end position="78"/>
    </location>
</feature>
<accession>A0A1W9YSM5</accession>
<keyword evidence="3" id="KW-1185">Reference proteome</keyword>
<name>A0A1W9YSM5_MYCBA</name>
<dbReference type="OrthoDB" id="4749997at2"/>
<keyword evidence="1" id="KW-0732">Signal</keyword>
<proteinExistence type="predicted"/>
<organism evidence="2 3">
    <name type="scientific">Mycolicibacterium bacteremicum</name>
    <name type="common">Mycobacterium bacteremicum</name>
    <dbReference type="NCBI Taxonomy" id="564198"/>
    <lineage>
        <taxon>Bacteria</taxon>
        <taxon>Bacillati</taxon>
        <taxon>Actinomycetota</taxon>
        <taxon>Actinomycetes</taxon>
        <taxon>Mycobacteriales</taxon>
        <taxon>Mycobacteriaceae</taxon>
        <taxon>Mycolicibacterium</taxon>
    </lineage>
</organism>
<dbReference type="AlphaFoldDB" id="A0A1W9YSM5"/>
<feature type="signal peptide" evidence="1">
    <location>
        <begin position="1"/>
        <end position="30"/>
    </location>
</feature>
<reference evidence="2 3" key="1">
    <citation type="submission" date="2017-02" db="EMBL/GenBank/DDBJ databases">
        <title>The new phylogeny of genus Mycobacterium.</title>
        <authorList>
            <person name="Tortoli E."/>
            <person name="Trovato A."/>
            <person name="Cirillo D.M."/>
        </authorList>
    </citation>
    <scope>NUCLEOTIDE SEQUENCE [LARGE SCALE GENOMIC DNA]</scope>
    <source>
        <strain evidence="2 3">DSM 45578</strain>
    </source>
</reference>
<sequence>MSVKKLLAAAAVAGSLGATTLGIGAGLAQADDHWQPWIPRIDNVVPNNPVAPGQLKKWCPWQSPPGQWIGGPHGVPCT</sequence>
<evidence type="ECO:0000313" key="3">
    <source>
        <dbReference type="Proteomes" id="UP000192366"/>
    </source>
</evidence>
<evidence type="ECO:0000256" key="1">
    <source>
        <dbReference type="SAM" id="SignalP"/>
    </source>
</evidence>
<protein>
    <submittedName>
        <fullName evidence="2">Uncharacterized protein</fullName>
    </submittedName>
</protein>
<dbReference type="STRING" id="564198.BST17_21860"/>
<dbReference type="Proteomes" id="UP000192366">
    <property type="component" value="Unassembled WGS sequence"/>
</dbReference>
<dbReference type="RefSeq" id="WP_083060991.1">
    <property type="nucleotide sequence ID" value="NZ_CALUAE010000026.1"/>
</dbReference>
<evidence type="ECO:0000313" key="2">
    <source>
        <dbReference type="EMBL" id="ORA02770.1"/>
    </source>
</evidence>
<dbReference type="EMBL" id="MVHJ01000024">
    <property type="protein sequence ID" value="ORA02770.1"/>
    <property type="molecule type" value="Genomic_DNA"/>
</dbReference>